<name>A0A9N7NVI2_STRHE</name>
<dbReference type="OrthoDB" id="1865379at2759"/>
<evidence type="ECO:0000256" key="2">
    <source>
        <dbReference type="ARBA" id="ARBA00006213"/>
    </source>
</evidence>
<sequence length="126" mass="13533">MYSYGVARLPVSMSSLIVASQLVFTAAPAFLLVGQRFTAFSVNAVVLLSVGAAVSATTVCTDGMAVNHDFQAIAREAKEFGLGETNYYLVMVGSIIIWQCFFFGMIGLIFYSTSPLSVVIIRAKSK</sequence>
<organism evidence="8 9">
    <name type="scientific">Striga hermonthica</name>
    <name type="common">Purple witchweed</name>
    <name type="synonym">Buchnera hermonthica</name>
    <dbReference type="NCBI Taxonomy" id="68872"/>
    <lineage>
        <taxon>Eukaryota</taxon>
        <taxon>Viridiplantae</taxon>
        <taxon>Streptophyta</taxon>
        <taxon>Embryophyta</taxon>
        <taxon>Tracheophyta</taxon>
        <taxon>Spermatophyta</taxon>
        <taxon>Magnoliopsida</taxon>
        <taxon>eudicotyledons</taxon>
        <taxon>Gunneridae</taxon>
        <taxon>Pentapetalae</taxon>
        <taxon>asterids</taxon>
        <taxon>lamiids</taxon>
        <taxon>Lamiales</taxon>
        <taxon>Orobanchaceae</taxon>
        <taxon>Buchnereae</taxon>
        <taxon>Striga</taxon>
    </lineage>
</organism>
<feature type="transmembrane region" description="Helical" evidence="7">
    <location>
        <begin position="12"/>
        <end position="33"/>
    </location>
</feature>
<accession>A0A9N7NVI2</accession>
<keyword evidence="5 7" id="KW-1133">Transmembrane helix</keyword>
<proteinExistence type="inferred from homology"/>
<keyword evidence="3" id="KW-0813">Transport</keyword>
<gene>
    <name evidence="8" type="ORF">SHERM_05651</name>
</gene>
<protein>
    <submittedName>
        <fullName evidence="8">Purine permease 2</fullName>
    </submittedName>
</protein>
<dbReference type="GO" id="GO:0005345">
    <property type="term" value="F:purine nucleobase transmembrane transporter activity"/>
    <property type="evidence" value="ECO:0007669"/>
    <property type="project" value="UniProtKB-ARBA"/>
</dbReference>
<evidence type="ECO:0000256" key="5">
    <source>
        <dbReference type="ARBA" id="ARBA00022989"/>
    </source>
</evidence>
<dbReference type="InterPro" id="IPR030182">
    <property type="entry name" value="PUP_plant"/>
</dbReference>
<keyword evidence="6 7" id="KW-0472">Membrane</keyword>
<dbReference type="PANTHER" id="PTHR31376">
    <property type="entry name" value="OS09G0467300 PROTEIN-RELATED"/>
    <property type="match status" value="1"/>
</dbReference>
<evidence type="ECO:0000313" key="8">
    <source>
        <dbReference type="EMBL" id="CAA0839081.1"/>
    </source>
</evidence>
<dbReference type="PANTHER" id="PTHR31376:SF1">
    <property type="entry name" value="PURINE PERMEASE 2"/>
    <property type="match status" value="1"/>
</dbReference>
<keyword evidence="4 7" id="KW-0812">Transmembrane</keyword>
<evidence type="ECO:0000256" key="7">
    <source>
        <dbReference type="SAM" id="Phobius"/>
    </source>
</evidence>
<dbReference type="GO" id="GO:0016020">
    <property type="term" value="C:membrane"/>
    <property type="evidence" value="ECO:0007669"/>
    <property type="project" value="UniProtKB-SubCell"/>
</dbReference>
<keyword evidence="9" id="KW-1185">Reference proteome</keyword>
<evidence type="ECO:0000256" key="1">
    <source>
        <dbReference type="ARBA" id="ARBA00004141"/>
    </source>
</evidence>
<dbReference type="Proteomes" id="UP001153555">
    <property type="component" value="Unassembled WGS sequence"/>
</dbReference>
<feature type="transmembrane region" description="Helical" evidence="7">
    <location>
        <begin position="45"/>
        <end position="66"/>
    </location>
</feature>
<comment type="caution">
    <text evidence="8">The sequence shown here is derived from an EMBL/GenBank/DDBJ whole genome shotgun (WGS) entry which is preliminary data.</text>
</comment>
<dbReference type="Pfam" id="PF16913">
    <property type="entry name" value="PUNUT"/>
    <property type="match status" value="1"/>
</dbReference>
<reference evidence="8" key="1">
    <citation type="submission" date="2019-12" db="EMBL/GenBank/DDBJ databases">
        <authorList>
            <person name="Scholes J."/>
        </authorList>
    </citation>
    <scope>NUCLEOTIDE SEQUENCE</scope>
</reference>
<dbReference type="EMBL" id="CACSLK010031421">
    <property type="protein sequence ID" value="CAA0839081.1"/>
    <property type="molecule type" value="Genomic_DNA"/>
</dbReference>
<evidence type="ECO:0000256" key="6">
    <source>
        <dbReference type="ARBA" id="ARBA00023136"/>
    </source>
</evidence>
<dbReference type="InterPro" id="IPR037185">
    <property type="entry name" value="EmrE-like"/>
</dbReference>
<dbReference type="SUPFAM" id="SSF103481">
    <property type="entry name" value="Multidrug resistance efflux transporter EmrE"/>
    <property type="match status" value="1"/>
</dbReference>
<evidence type="ECO:0000256" key="4">
    <source>
        <dbReference type="ARBA" id="ARBA00022692"/>
    </source>
</evidence>
<evidence type="ECO:0000256" key="3">
    <source>
        <dbReference type="ARBA" id="ARBA00022448"/>
    </source>
</evidence>
<feature type="transmembrane region" description="Helical" evidence="7">
    <location>
        <begin position="86"/>
        <end position="111"/>
    </location>
</feature>
<evidence type="ECO:0000313" key="9">
    <source>
        <dbReference type="Proteomes" id="UP001153555"/>
    </source>
</evidence>
<dbReference type="GO" id="GO:0015211">
    <property type="term" value="F:purine nucleoside transmembrane transporter activity"/>
    <property type="evidence" value="ECO:0007669"/>
    <property type="project" value="InterPro"/>
</dbReference>
<dbReference type="AlphaFoldDB" id="A0A9N7NVI2"/>
<comment type="similarity">
    <text evidence="2">Belongs to the purine permeases (TC 2.A.7.14) family.</text>
</comment>
<comment type="subcellular location">
    <subcellularLocation>
        <location evidence="1">Membrane</location>
        <topology evidence="1">Multi-pass membrane protein</topology>
    </subcellularLocation>
</comment>